<dbReference type="GO" id="GO:0005524">
    <property type="term" value="F:ATP binding"/>
    <property type="evidence" value="ECO:0007669"/>
    <property type="project" value="InterPro"/>
</dbReference>
<gene>
    <name evidence="4" type="ORF">BCR33DRAFT_727147</name>
</gene>
<comment type="similarity">
    <text evidence="2">Belongs to the class-II aminoacyl-tRNA synthetase family. Alax-L subfamily.</text>
</comment>
<dbReference type="InterPro" id="IPR018163">
    <property type="entry name" value="Thr/Ala-tRNA-synth_IIc_edit"/>
</dbReference>
<dbReference type="PANTHER" id="PTHR43462">
    <property type="entry name" value="ALANYL-TRNA EDITING PROTEIN"/>
    <property type="match status" value="1"/>
</dbReference>
<name>A0A1Y2ARK4_9FUNG</name>
<dbReference type="SUPFAM" id="SSF50447">
    <property type="entry name" value="Translation proteins"/>
    <property type="match status" value="1"/>
</dbReference>
<proteinExistence type="inferred from homology"/>
<dbReference type="AlphaFoldDB" id="A0A1Y2ARK4"/>
<evidence type="ECO:0000313" key="4">
    <source>
        <dbReference type="EMBL" id="ORY25094.1"/>
    </source>
</evidence>
<dbReference type="Gene3D" id="2.40.30.130">
    <property type="match status" value="1"/>
</dbReference>
<organism evidence="4 5">
    <name type="scientific">Rhizoclosmatium globosum</name>
    <dbReference type="NCBI Taxonomy" id="329046"/>
    <lineage>
        <taxon>Eukaryota</taxon>
        <taxon>Fungi</taxon>
        <taxon>Fungi incertae sedis</taxon>
        <taxon>Chytridiomycota</taxon>
        <taxon>Chytridiomycota incertae sedis</taxon>
        <taxon>Chytridiomycetes</taxon>
        <taxon>Chytridiales</taxon>
        <taxon>Chytriomycetaceae</taxon>
        <taxon>Rhizoclosmatium</taxon>
    </lineage>
</organism>
<accession>A0A1Y2ARK4</accession>
<dbReference type="Proteomes" id="UP000193642">
    <property type="component" value="Unassembled WGS sequence"/>
</dbReference>
<dbReference type="PANTHER" id="PTHR43462:SF2">
    <property type="entry name" value="THREONYL AND ALANYL TRNA SYNTHETASE SECOND ADDITIONAL DOMAIN-CONTAINING PROTEIN"/>
    <property type="match status" value="1"/>
</dbReference>
<evidence type="ECO:0000256" key="2">
    <source>
        <dbReference type="ARBA" id="ARBA00008429"/>
    </source>
</evidence>
<evidence type="ECO:0000256" key="1">
    <source>
        <dbReference type="ARBA" id="ARBA00001947"/>
    </source>
</evidence>
<evidence type="ECO:0000313" key="5">
    <source>
        <dbReference type="Proteomes" id="UP000193642"/>
    </source>
</evidence>
<dbReference type="Gene3D" id="3.30.980.10">
    <property type="entry name" value="Threonyl-trna Synthetase, Chain A, domain 2"/>
    <property type="match status" value="1"/>
</dbReference>
<comment type="cofactor">
    <cofactor evidence="1">
        <name>Zn(2+)</name>
        <dbReference type="ChEBI" id="CHEBI:29105"/>
    </cofactor>
</comment>
<feature type="domain" description="Threonyl/alanyl tRNA synthetase SAD" evidence="3">
    <location>
        <begin position="205"/>
        <end position="248"/>
    </location>
</feature>
<dbReference type="InterPro" id="IPR051335">
    <property type="entry name" value="Alanyl-tRNA_Editing_Enzymes"/>
</dbReference>
<dbReference type="InterPro" id="IPR012947">
    <property type="entry name" value="tRNA_SAD"/>
</dbReference>
<comment type="caution">
    <text evidence="4">The sequence shown here is derived from an EMBL/GenBank/DDBJ whole genome shotgun (WGS) entry which is preliminary data.</text>
</comment>
<keyword evidence="5" id="KW-1185">Reference proteome</keyword>
<protein>
    <recommendedName>
        <fullName evidence="3">Threonyl/alanyl tRNA synthetase SAD domain-containing protein</fullName>
    </recommendedName>
</protein>
<sequence>MIATTSLAQSVTPTIKAYFTDSYCFDLSGAKVLAVEPHDSSDKHLRIILDRTIFHPQGGGQPSDTGSIIFPETGLVFNVEALQYNRDTGVISHIGQFSDGEQLSNGVERLKPGHIANLSIDEAARRTNCRLHSAGHFLDLMMKQVRPELVPGSGSHATGMSWVNYTGDVPAAERNLVRDALQEAVNKHLAVPVAVQIEMNESTMRRSIQFGSFESCECGGTHVRNSDEIGKINITKIAKNGKNGVRVSYTVE</sequence>
<reference evidence="4 5" key="1">
    <citation type="submission" date="2016-07" db="EMBL/GenBank/DDBJ databases">
        <title>Pervasive Adenine N6-methylation of Active Genes in Fungi.</title>
        <authorList>
            <consortium name="DOE Joint Genome Institute"/>
            <person name="Mondo S.J."/>
            <person name="Dannebaum R.O."/>
            <person name="Kuo R.C."/>
            <person name="Labutti K."/>
            <person name="Haridas S."/>
            <person name="Kuo A."/>
            <person name="Salamov A."/>
            <person name="Ahrendt S.R."/>
            <person name="Lipzen A."/>
            <person name="Sullivan W."/>
            <person name="Andreopoulos W.B."/>
            <person name="Clum A."/>
            <person name="Lindquist E."/>
            <person name="Daum C."/>
            <person name="Ramamoorthy G.K."/>
            <person name="Gryganskyi A."/>
            <person name="Culley D."/>
            <person name="Magnuson J.K."/>
            <person name="James T.Y."/>
            <person name="O'Malley M.A."/>
            <person name="Stajich J.E."/>
            <person name="Spatafora J.W."/>
            <person name="Visel A."/>
            <person name="Grigoriev I.V."/>
        </authorList>
    </citation>
    <scope>NUCLEOTIDE SEQUENCE [LARGE SCALE GENOMIC DNA]</scope>
    <source>
        <strain evidence="4 5">JEL800</strain>
    </source>
</reference>
<dbReference type="GO" id="GO:0043039">
    <property type="term" value="P:tRNA aminoacylation"/>
    <property type="evidence" value="ECO:0007669"/>
    <property type="project" value="InterPro"/>
</dbReference>
<dbReference type="Pfam" id="PF07973">
    <property type="entry name" value="tRNA_SAD"/>
    <property type="match status" value="1"/>
</dbReference>
<dbReference type="GO" id="GO:0004812">
    <property type="term" value="F:aminoacyl-tRNA ligase activity"/>
    <property type="evidence" value="ECO:0007669"/>
    <property type="project" value="InterPro"/>
</dbReference>
<dbReference type="InterPro" id="IPR009000">
    <property type="entry name" value="Transl_B-barrel_sf"/>
</dbReference>
<dbReference type="OrthoDB" id="288942at2759"/>
<dbReference type="SMART" id="SM00863">
    <property type="entry name" value="tRNA_SAD"/>
    <property type="match status" value="1"/>
</dbReference>
<dbReference type="SUPFAM" id="SSF55186">
    <property type="entry name" value="ThrRS/AlaRS common domain"/>
    <property type="match status" value="1"/>
</dbReference>
<evidence type="ECO:0000259" key="3">
    <source>
        <dbReference type="SMART" id="SM00863"/>
    </source>
</evidence>
<dbReference type="EMBL" id="MCGO01000134">
    <property type="protein sequence ID" value="ORY25094.1"/>
    <property type="molecule type" value="Genomic_DNA"/>
</dbReference>
<dbReference type="STRING" id="329046.A0A1Y2ARK4"/>